<dbReference type="EMBL" id="AEIJ01000509">
    <property type="status" value="NOT_ANNOTATED_CDS"/>
    <property type="molecule type" value="Genomic_DNA"/>
</dbReference>
<dbReference type="EMBL" id="GL541706">
    <property type="protein sequence ID" value="KDE04475.1"/>
    <property type="molecule type" value="Genomic_DNA"/>
</dbReference>
<keyword evidence="4" id="KW-1185">Reference proteome</keyword>
<reference evidence="3" key="4">
    <citation type="submission" date="2015-06" db="UniProtKB">
        <authorList>
            <consortium name="EnsemblFungi"/>
        </authorList>
    </citation>
    <scope>IDENTIFICATION</scope>
</reference>
<dbReference type="HOGENOM" id="CLU_1385110_0_0_1"/>
<sequence length="197" mass="21750">MYAALDAYASLLVYKAIIDSSIDETCTPPPEFHGFKWDKSRAVVAITQILIPGALVPEYNTNATNFHSAIFWPYERSQFNRTLTATFAPKAVTDHSRCFFALDALVVDLDDEVTTRVPSTAQLTRPRPLTSRRCPPSLSSAQISSPPKALDVGAVANSCTRETEMKEHMEDFDDSLDAATAEIEEGALTRTLRDDYG</sequence>
<feature type="region of interest" description="Disordered" evidence="1">
    <location>
        <begin position="126"/>
        <end position="146"/>
    </location>
</feature>
<proteinExistence type="predicted"/>
<reference evidence="4" key="1">
    <citation type="submission" date="2010-11" db="EMBL/GenBank/DDBJ databases">
        <title>The genome sequence of Microbotryum violaceum strain p1A1 Lamole.</title>
        <authorList>
            <person name="Cuomo C."/>
            <person name="Perlin M."/>
            <person name="Young S.K."/>
            <person name="Zeng Q."/>
            <person name="Gargeya S."/>
            <person name="Alvarado L."/>
            <person name="Berlin A."/>
            <person name="Chapman S.B."/>
            <person name="Chen Z."/>
            <person name="Freedman E."/>
            <person name="Gellesch M."/>
            <person name="Goldberg J."/>
            <person name="Griggs A."/>
            <person name="Gujja S."/>
            <person name="Heilman E."/>
            <person name="Heiman D."/>
            <person name="Howarth C."/>
            <person name="Mehta T."/>
            <person name="Neiman D."/>
            <person name="Pearson M."/>
            <person name="Roberts A."/>
            <person name="Saif S."/>
            <person name="Shea T."/>
            <person name="Shenoy N."/>
            <person name="Sisk P."/>
            <person name="Stolte C."/>
            <person name="Sykes S."/>
            <person name="White J."/>
            <person name="Yandava C."/>
            <person name="Haas B."/>
            <person name="Nusbaum C."/>
            <person name="Birren B."/>
        </authorList>
    </citation>
    <scope>NUCLEOTIDE SEQUENCE [LARGE SCALE GENOMIC DNA]</scope>
    <source>
        <strain evidence="4">p1A1 Lamole</strain>
    </source>
</reference>
<name>U5HDA7_USTV1</name>
<reference evidence="2 4" key="3">
    <citation type="journal article" date="2015" name="BMC Genomics">
        <title>Sex and parasites: genomic and transcriptomic analysis of Microbotryum lychnidis-dioicae, the biotrophic and plant-castrating anther smut fungus.</title>
        <authorList>
            <person name="Perlin M.H."/>
            <person name="Amselem J."/>
            <person name="Fontanillas E."/>
            <person name="Toh S.S."/>
            <person name="Chen Z."/>
            <person name="Goldberg J."/>
            <person name="Duplessis S."/>
            <person name="Henrissat B."/>
            <person name="Young S."/>
            <person name="Zeng Q."/>
            <person name="Aguileta G."/>
            <person name="Petit E."/>
            <person name="Badouin H."/>
            <person name="Andrews J."/>
            <person name="Razeeq D."/>
            <person name="Gabaldon T."/>
            <person name="Quesneville H."/>
            <person name="Giraud T."/>
            <person name="Hood M.E."/>
            <person name="Schultz D.J."/>
            <person name="Cuomo C.A."/>
        </authorList>
    </citation>
    <scope>NUCLEOTIDE SEQUENCE [LARGE SCALE GENOMIC DNA]</scope>
    <source>
        <strain evidence="4">p1A1 Lamole</strain>
        <strain evidence="2">P1A1 Lamole</strain>
    </source>
</reference>
<evidence type="ECO:0000256" key="1">
    <source>
        <dbReference type="SAM" id="MobiDB-lite"/>
    </source>
</evidence>
<reference evidence="2" key="2">
    <citation type="submission" date="2010-11" db="EMBL/GenBank/DDBJ databases">
        <authorList>
            <consortium name="The Broad Institute Genome Sequencing Platform"/>
            <person name="Earl A."/>
            <person name="Ward D."/>
            <person name="Feldgarden M."/>
            <person name="Gevers D."/>
            <person name="Butler R."/>
            <person name="Young S.K."/>
            <person name="Zeng Q."/>
            <person name="Gargeya S."/>
            <person name="Fitzgerald M."/>
            <person name="Haas B."/>
            <person name="Abouelleil A."/>
            <person name="Alvarado L."/>
            <person name="Arachchi H.M."/>
            <person name="Berlin A."/>
            <person name="Brown A."/>
            <person name="Chapman S.B."/>
            <person name="Chen Z."/>
            <person name="Dunbar C."/>
            <person name="Freedman E."/>
            <person name="Gearin G."/>
            <person name="Gellesch M."/>
            <person name="Goldberg J."/>
            <person name="Griggs A."/>
            <person name="Gujja S."/>
            <person name="Heilman E."/>
            <person name="Heiman D."/>
            <person name="Howarth C."/>
            <person name="Larson L."/>
            <person name="Lui A."/>
            <person name="MacDonald P.J.P."/>
            <person name="Mehta T."/>
            <person name="Montmayeur A."/>
            <person name="Murphy C."/>
            <person name="Neiman D."/>
            <person name="Pearson M."/>
            <person name="Priest M."/>
            <person name="Roberts A."/>
            <person name="Saif S."/>
            <person name="Shea T."/>
            <person name="Shenoy N."/>
            <person name="Sisk P."/>
            <person name="Stolte C."/>
            <person name="Sykes S."/>
            <person name="White J."/>
            <person name="Yandava C."/>
            <person name="Wortman J."/>
            <person name="Nusbaum C."/>
            <person name="Birren B."/>
        </authorList>
    </citation>
    <scope>NUCLEOTIDE SEQUENCE</scope>
    <source>
        <strain evidence="2">P1A1 Lamole</strain>
    </source>
</reference>
<accession>U5HDA7</accession>
<gene>
    <name evidence="2" type="ORF">MVLG_05123</name>
</gene>
<dbReference type="InParanoid" id="U5HDA7"/>
<organism evidence="2">
    <name type="scientific">Microbotryum lychnidis-dioicae (strain p1A1 Lamole / MvSl-1064)</name>
    <name type="common">Anther smut fungus</name>
    <dbReference type="NCBI Taxonomy" id="683840"/>
    <lineage>
        <taxon>Eukaryota</taxon>
        <taxon>Fungi</taxon>
        <taxon>Dikarya</taxon>
        <taxon>Basidiomycota</taxon>
        <taxon>Pucciniomycotina</taxon>
        <taxon>Microbotryomycetes</taxon>
        <taxon>Microbotryales</taxon>
        <taxon>Microbotryaceae</taxon>
        <taxon>Microbotryum</taxon>
    </lineage>
</organism>
<evidence type="ECO:0000313" key="3">
    <source>
        <dbReference type="EnsemblFungi" id="MVLG_05123T0"/>
    </source>
</evidence>
<evidence type="ECO:0000313" key="4">
    <source>
        <dbReference type="Proteomes" id="UP000017200"/>
    </source>
</evidence>
<dbReference type="OrthoDB" id="1920326at2759"/>
<evidence type="ECO:0000313" key="2">
    <source>
        <dbReference type="EMBL" id="KDE04475.1"/>
    </source>
</evidence>
<dbReference type="Proteomes" id="UP000017200">
    <property type="component" value="Unassembled WGS sequence"/>
</dbReference>
<protein>
    <submittedName>
        <fullName evidence="2 3">Uncharacterized protein</fullName>
    </submittedName>
</protein>
<dbReference type="AlphaFoldDB" id="U5HDA7"/>
<dbReference type="EnsemblFungi" id="MVLG_05123T0">
    <property type="protein sequence ID" value="MVLG_05123T0"/>
    <property type="gene ID" value="MVLG_05123"/>
</dbReference>